<reference evidence="2 3" key="1">
    <citation type="submission" date="2024-03" db="EMBL/GenBank/DDBJ databases">
        <title>Aureococcus anophagefferens CCMP1851 and Kratosvirus quantuckense: Draft genome of a second virus-susceptible host strain in the model system.</title>
        <authorList>
            <person name="Chase E."/>
            <person name="Truchon A.R."/>
            <person name="Schepens W."/>
            <person name="Wilhelm S.W."/>
        </authorList>
    </citation>
    <scope>NUCLEOTIDE SEQUENCE [LARGE SCALE GENOMIC DNA]</scope>
    <source>
        <strain evidence="2 3">CCMP1851</strain>
    </source>
</reference>
<organism evidence="2 3">
    <name type="scientific">Aureococcus anophagefferens</name>
    <name type="common">Harmful bloom alga</name>
    <dbReference type="NCBI Taxonomy" id="44056"/>
    <lineage>
        <taxon>Eukaryota</taxon>
        <taxon>Sar</taxon>
        <taxon>Stramenopiles</taxon>
        <taxon>Ochrophyta</taxon>
        <taxon>Pelagophyceae</taxon>
        <taxon>Pelagomonadales</taxon>
        <taxon>Pelagomonadaceae</taxon>
        <taxon>Aureococcus</taxon>
    </lineage>
</organism>
<gene>
    <name evidence="2" type="ORF">SO694_00130032</name>
</gene>
<evidence type="ECO:0000313" key="2">
    <source>
        <dbReference type="EMBL" id="KAK7254752.1"/>
    </source>
</evidence>
<dbReference type="Proteomes" id="UP001363151">
    <property type="component" value="Unassembled WGS sequence"/>
</dbReference>
<evidence type="ECO:0000313" key="3">
    <source>
        <dbReference type="Proteomes" id="UP001363151"/>
    </source>
</evidence>
<feature type="region of interest" description="Disordered" evidence="1">
    <location>
        <begin position="393"/>
        <end position="424"/>
    </location>
</feature>
<evidence type="ECO:0000256" key="1">
    <source>
        <dbReference type="SAM" id="MobiDB-lite"/>
    </source>
</evidence>
<accession>A0ABR1GFX4</accession>
<feature type="compositionally biased region" description="Low complexity" evidence="1">
    <location>
        <begin position="399"/>
        <end position="410"/>
    </location>
</feature>
<proteinExistence type="predicted"/>
<protein>
    <submittedName>
        <fullName evidence="2">Uncharacterized protein</fullName>
    </submittedName>
</protein>
<dbReference type="EMBL" id="JBBJCI010000019">
    <property type="protein sequence ID" value="KAK7254752.1"/>
    <property type="molecule type" value="Genomic_DNA"/>
</dbReference>
<sequence>MATVKDVSDEFANIFKESPALRRRRSSNVITHFQRTADVLAAHDCGGGDVGRFRRWCRTFVAATSARAVADFFRLGDDRGPLGFLSRVGELPRDPPAAFFSSLNVKGKSAKVGRLSGFVPFVQIHAEEHKARVGAAAERADHRLLPERGRVAKEAGRRGRRGVLAETQATSKKAELMLQAHALDDLAPDVVERVLKEKMLSVADPRLVLHGDYAPGAFGVDMPGAPTATIRSLNPVSLLVAYAEARVLPVASDMDAFLFGSRGVVPEQLRATRPSAATACGAVRHGAECYNLYFPQELDDEYLVVWDGFPGGFSYVDEPGLRRFLLDRASRLRLPAEPQREAVTVRKYLRKLSDGDDVEKEKEAALERLWAGLIDEHGEHLGLGVVGGDGAMDEDAGAEEAGPAAARGPVVSSDRIDEGVGSSDSSDEGCAGCAKCVTKDALLSEADMEIQSLRAKLSTPGAAWAKTAVVARAGKLLRLDLKEIKALRAMGRAIKGYFSLAALPNGGTRRKYAQQKVDAVMEAVTPADGAAKNLLRGISRVCCGDNVDSDGRRTLVVKEEHHQRHTKHAGDLEIYQAFLKSAGYASHLAAHPSHKISFTLFKRAKCPCIAV</sequence>
<comment type="caution">
    <text evidence="2">The sequence shown here is derived from an EMBL/GenBank/DDBJ whole genome shotgun (WGS) entry which is preliminary data.</text>
</comment>
<name>A0ABR1GFX4_AURAN</name>
<keyword evidence="3" id="KW-1185">Reference proteome</keyword>